<dbReference type="Gene3D" id="3.30.420.40">
    <property type="match status" value="1"/>
</dbReference>
<comment type="caution">
    <text evidence="1">The sequence shown here is derived from an EMBL/GenBank/DDBJ whole genome shotgun (WGS) entry which is preliminary data.</text>
</comment>
<accession>A0A9P3QB77</accession>
<dbReference type="Proteomes" id="UP001064782">
    <property type="component" value="Unassembled WGS sequence"/>
</dbReference>
<reference evidence="1" key="1">
    <citation type="submission" date="2022-08" db="EMBL/GenBank/DDBJ databases">
        <title>Mycobacterium kiyosense sp. nov., scotochromogenic slow-glowing species isolated from respiratory specimens.</title>
        <authorList>
            <person name="Fukano H."/>
            <person name="Kazumi Y."/>
            <person name="Sakagami N."/>
            <person name="Ato M."/>
            <person name="Mitarai S."/>
            <person name="Hoshino Y."/>
        </authorList>
    </citation>
    <scope>NUCLEOTIDE SEQUENCE</scope>
    <source>
        <strain evidence="1">1413</strain>
    </source>
</reference>
<dbReference type="EMBL" id="BRZI01000083">
    <property type="protein sequence ID" value="GLD33499.1"/>
    <property type="molecule type" value="Genomic_DNA"/>
</dbReference>
<evidence type="ECO:0000313" key="2">
    <source>
        <dbReference type="Proteomes" id="UP001064782"/>
    </source>
</evidence>
<evidence type="ECO:0000313" key="1">
    <source>
        <dbReference type="EMBL" id="GLD33499.1"/>
    </source>
</evidence>
<organism evidence="1 2">
    <name type="scientific">Mycobacterium kiyosense</name>
    <dbReference type="NCBI Taxonomy" id="2871094"/>
    <lineage>
        <taxon>Bacteria</taxon>
        <taxon>Bacillati</taxon>
        <taxon>Actinomycetota</taxon>
        <taxon>Actinomycetes</taxon>
        <taxon>Mycobacteriales</taxon>
        <taxon>Mycobacteriaceae</taxon>
        <taxon>Mycobacterium</taxon>
    </lineage>
</organism>
<dbReference type="AlphaFoldDB" id="A0A9P3QB77"/>
<name>A0A9P3QB77_9MYCO</name>
<protein>
    <submittedName>
        <fullName evidence="1">Uncharacterized protein</fullName>
    </submittedName>
</protein>
<gene>
    <name evidence="1" type="ORF">Mkiyose1413_53820</name>
</gene>
<proteinExistence type="predicted"/>
<keyword evidence="2" id="KW-1185">Reference proteome</keyword>
<sequence length="56" mass="6246">MLREMRIMRLGQCVDATGDFAPEALQRTRSALTNYAELSPPMVWTGIGWSRGIGHP</sequence>